<proteinExistence type="predicted"/>
<comment type="caution">
    <text evidence="2">The sequence shown here is derived from an EMBL/GenBank/DDBJ whole genome shotgun (WGS) entry which is preliminary data.</text>
</comment>
<feature type="region of interest" description="Disordered" evidence="1">
    <location>
        <begin position="1"/>
        <end position="82"/>
    </location>
</feature>
<reference evidence="2" key="1">
    <citation type="submission" date="2023-04" db="EMBL/GenBank/DDBJ databases">
        <title>Phytophthora lilii NBRC 32176.</title>
        <authorList>
            <person name="Ichikawa N."/>
            <person name="Sato H."/>
            <person name="Tonouchi N."/>
        </authorList>
    </citation>
    <scope>NUCLEOTIDE SEQUENCE</scope>
    <source>
        <strain evidence="2">NBRC 32176</strain>
    </source>
</reference>
<evidence type="ECO:0000313" key="3">
    <source>
        <dbReference type="Proteomes" id="UP001165083"/>
    </source>
</evidence>
<organism evidence="2 3">
    <name type="scientific">Phytophthora lilii</name>
    <dbReference type="NCBI Taxonomy" id="2077276"/>
    <lineage>
        <taxon>Eukaryota</taxon>
        <taxon>Sar</taxon>
        <taxon>Stramenopiles</taxon>
        <taxon>Oomycota</taxon>
        <taxon>Peronosporomycetes</taxon>
        <taxon>Peronosporales</taxon>
        <taxon>Peronosporaceae</taxon>
        <taxon>Phytophthora</taxon>
    </lineage>
</organism>
<dbReference type="AlphaFoldDB" id="A0A9W6XG77"/>
<sequence>MAIPSGHDPLPPSSDKGPSVGAPYLQAGPKDGEQDSNSEANSINPVVQGATGGKSNGVTDTKNTYREAATPLPDDVPASNTP</sequence>
<evidence type="ECO:0000256" key="1">
    <source>
        <dbReference type="SAM" id="MobiDB-lite"/>
    </source>
</evidence>
<evidence type="ECO:0000313" key="2">
    <source>
        <dbReference type="EMBL" id="GMF37923.1"/>
    </source>
</evidence>
<dbReference type="Proteomes" id="UP001165083">
    <property type="component" value="Unassembled WGS sequence"/>
</dbReference>
<feature type="compositionally biased region" description="Polar residues" evidence="1">
    <location>
        <begin position="35"/>
        <end position="45"/>
    </location>
</feature>
<accession>A0A9W6XG77</accession>
<dbReference type="EMBL" id="BSXW01001601">
    <property type="protein sequence ID" value="GMF37923.1"/>
    <property type="molecule type" value="Genomic_DNA"/>
</dbReference>
<keyword evidence="3" id="KW-1185">Reference proteome</keyword>
<protein>
    <submittedName>
        <fullName evidence="2">Unnamed protein product</fullName>
    </submittedName>
</protein>
<name>A0A9W6XG77_9STRA</name>
<gene>
    <name evidence="2" type="ORF">Plil01_001591100</name>
</gene>